<dbReference type="GO" id="GO:1990380">
    <property type="term" value="F:K48-linked deubiquitinase activity"/>
    <property type="evidence" value="ECO:0007669"/>
    <property type="project" value="InterPro"/>
</dbReference>
<dbReference type="GO" id="GO:0006508">
    <property type="term" value="P:proteolysis"/>
    <property type="evidence" value="ECO:0007669"/>
    <property type="project" value="UniProtKB-KW"/>
</dbReference>
<dbReference type="InterPro" id="IPR039785">
    <property type="entry name" value="MINY3/4"/>
</dbReference>
<reference evidence="4" key="1">
    <citation type="submission" date="2021-01" db="EMBL/GenBank/DDBJ databases">
        <authorList>
            <person name="Corre E."/>
            <person name="Pelletier E."/>
            <person name="Niang G."/>
            <person name="Scheremetjew M."/>
            <person name="Finn R."/>
            <person name="Kale V."/>
            <person name="Holt S."/>
            <person name="Cochrane G."/>
            <person name="Meng A."/>
            <person name="Brown T."/>
            <person name="Cohen L."/>
        </authorList>
    </citation>
    <scope>NUCLEOTIDE SEQUENCE</scope>
    <source>
        <strain evidence="4">CCMP1320</strain>
    </source>
</reference>
<dbReference type="EMBL" id="HBIP01014490">
    <property type="protein sequence ID" value="CAE0493346.1"/>
    <property type="molecule type" value="Transcribed_RNA"/>
</dbReference>
<evidence type="ECO:0000259" key="3">
    <source>
        <dbReference type="SMART" id="SM01174"/>
    </source>
</evidence>
<evidence type="ECO:0000256" key="2">
    <source>
        <dbReference type="SAM" id="MobiDB-lite"/>
    </source>
</evidence>
<evidence type="ECO:0000256" key="1">
    <source>
        <dbReference type="ARBA" id="ARBA00011074"/>
    </source>
</evidence>
<feature type="compositionally biased region" description="Basic and acidic residues" evidence="2">
    <location>
        <begin position="12"/>
        <end position="27"/>
    </location>
</feature>
<feature type="domain" description="Deubiquitinating enzyme MINDY-3/4 conserved" evidence="3">
    <location>
        <begin position="256"/>
        <end position="589"/>
    </location>
</feature>
<name>A0A7S3QU66_DUNTE</name>
<accession>A0A7S3QU66</accession>
<dbReference type="Pfam" id="PF13898">
    <property type="entry name" value="MINDY-3_4_CD"/>
    <property type="match status" value="1"/>
</dbReference>
<feature type="compositionally biased region" description="Polar residues" evidence="2">
    <location>
        <begin position="168"/>
        <end position="188"/>
    </location>
</feature>
<sequence>MERRSNNFMSFEEPRAKPKPPPRKEPVVESSSDDEDVCSVPETVLPTSRPGSSGSARAMAAAARAARTGSNLQPGFSGRVDSRGQHTSSPWPESSSRDSSANRGLTTASKGMAAMNLSEDEPEEDSSSSIMMPSTRRPKMAAAATAGTHQNGSAATCFFPQAPPPSRPSQVASRPQQHPSPQLTSQPATWAPAASKRGPASGAAADLLVEEEVQVEDDGALPEAVGMPGRRATAPSVAKLTAAGQPLSPDAARALGALLWGSPNGFPPDSWKQGFFFCHKPGLQFGLVQSNGGPCGVLAAVQAHILTKLFKAGTFNLSPSPAEQSAALEDALADVLWQACTKSTATLAVPAPERGMDPQVLSYPQLMRSLVTVQATSKPALQEQLHSCLPYFMSAAGWGIVLLLVSLALTRGVDAVKEDMDEANNALSAMHGYCTQELVNLILVGQAASNVFDGTRDLEGQKLRGIQRRSRIGFLSLFEWYKYMEVGSRLKNPELPIWVVCAESHFTVLFAQDSRPLHKMLPFDLVYYDELANQDQPITLTVLEDPEGGWTARVGDSFGDQGRCEGQNIPPLECVIETLWPGVHVNWNGAEPIL</sequence>
<protein>
    <recommendedName>
        <fullName evidence="3">Deubiquitinating enzyme MINDY-3/4 conserved domain-containing protein</fullName>
    </recommendedName>
</protein>
<comment type="similarity">
    <text evidence="1">Belongs to the MINDY deubiquitinase family. FAM188 subfamily.</text>
</comment>
<dbReference type="GO" id="GO:0071108">
    <property type="term" value="P:protein K48-linked deubiquitination"/>
    <property type="evidence" value="ECO:0007669"/>
    <property type="project" value="InterPro"/>
</dbReference>
<dbReference type="InterPro" id="IPR025257">
    <property type="entry name" value="MINDY-3/4_CD"/>
</dbReference>
<feature type="compositionally biased region" description="Low complexity" evidence="2">
    <location>
        <begin position="88"/>
        <end position="99"/>
    </location>
</feature>
<organism evidence="4">
    <name type="scientific">Dunaliella tertiolecta</name>
    <name type="common">Green alga</name>
    <dbReference type="NCBI Taxonomy" id="3047"/>
    <lineage>
        <taxon>Eukaryota</taxon>
        <taxon>Viridiplantae</taxon>
        <taxon>Chlorophyta</taxon>
        <taxon>core chlorophytes</taxon>
        <taxon>Chlorophyceae</taxon>
        <taxon>CS clade</taxon>
        <taxon>Chlamydomonadales</taxon>
        <taxon>Dunaliellaceae</taxon>
        <taxon>Dunaliella</taxon>
    </lineage>
</organism>
<dbReference type="SMART" id="SM01174">
    <property type="entry name" value="DUF4205"/>
    <property type="match status" value="1"/>
</dbReference>
<gene>
    <name evidence="4" type="ORF">DTER00134_LOCUS8419</name>
</gene>
<dbReference type="GO" id="GO:0004843">
    <property type="term" value="F:cysteine-type deubiquitinase activity"/>
    <property type="evidence" value="ECO:0007669"/>
    <property type="project" value="UniProtKB-EC"/>
</dbReference>
<dbReference type="AlphaFoldDB" id="A0A7S3QU66"/>
<feature type="region of interest" description="Disordered" evidence="2">
    <location>
        <begin position="1"/>
        <end position="202"/>
    </location>
</feature>
<dbReference type="PANTHER" id="PTHR12473:SF8">
    <property type="entry name" value="UBIQUITIN CARBOXYL-TERMINAL HYDROLASE MINDY-4-RELATED"/>
    <property type="match status" value="1"/>
</dbReference>
<evidence type="ECO:0000313" key="4">
    <source>
        <dbReference type="EMBL" id="CAE0493346.1"/>
    </source>
</evidence>
<dbReference type="PANTHER" id="PTHR12473">
    <property type="entry name" value="UBIQUITIN CARBOXYL-TERMINAL HYDROLASE MINDY-4-RELATED"/>
    <property type="match status" value="1"/>
</dbReference>
<proteinExistence type="inferred from homology"/>
<feature type="compositionally biased region" description="Low complexity" evidence="2">
    <location>
        <begin position="38"/>
        <end position="70"/>
    </location>
</feature>